<protein>
    <submittedName>
        <fullName evidence="1">Uncharacterized protein</fullName>
    </submittedName>
</protein>
<proteinExistence type="predicted"/>
<gene>
    <name evidence="1" type="ORF">MENTE1834_LOCUS18493</name>
</gene>
<dbReference type="Proteomes" id="UP001497535">
    <property type="component" value="Unassembled WGS sequence"/>
</dbReference>
<organism evidence="1 2">
    <name type="scientific">Meloidogyne enterolobii</name>
    <name type="common">Root-knot nematode worm</name>
    <name type="synonym">Meloidogyne mayaguensis</name>
    <dbReference type="NCBI Taxonomy" id="390850"/>
    <lineage>
        <taxon>Eukaryota</taxon>
        <taxon>Metazoa</taxon>
        <taxon>Ecdysozoa</taxon>
        <taxon>Nematoda</taxon>
        <taxon>Chromadorea</taxon>
        <taxon>Rhabditida</taxon>
        <taxon>Tylenchina</taxon>
        <taxon>Tylenchomorpha</taxon>
        <taxon>Tylenchoidea</taxon>
        <taxon>Meloidogynidae</taxon>
        <taxon>Meloidogyninae</taxon>
        <taxon>Meloidogyne</taxon>
    </lineage>
</organism>
<evidence type="ECO:0000313" key="1">
    <source>
        <dbReference type="EMBL" id="CAK5069942.1"/>
    </source>
</evidence>
<reference evidence="1" key="1">
    <citation type="submission" date="2023-11" db="EMBL/GenBank/DDBJ databases">
        <authorList>
            <person name="Poullet M."/>
        </authorList>
    </citation>
    <scope>NUCLEOTIDE SEQUENCE</scope>
    <source>
        <strain evidence="1">E1834</strain>
    </source>
</reference>
<name>A0ACB0YZP2_MELEN</name>
<sequence>MSIIVLLLLSYLAFCIIFILQSNQGGLQSNQQSYSEKMIFLQVVLISLFNALAASIYVFMQYIHINEVIIIIGQLCWLNAHGGGIQSNLRIKYTLKTKYRGCCLST</sequence>
<accession>A0ACB0YZP2</accession>
<dbReference type="EMBL" id="CAVMJV010000021">
    <property type="protein sequence ID" value="CAK5069942.1"/>
    <property type="molecule type" value="Genomic_DNA"/>
</dbReference>
<comment type="caution">
    <text evidence="1">The sequence shown here is derived from an EMBL/GenBank/DDBJ whole genome shotgun (WGS) entry which is preliminary data.</text>
</comment>
<keyword evidence="2" id="KW-1185">Reference proteome</keyword>
<evidence type="ECO:0000313" key="2">
    <source>
        <dbReference type="Proteomes" id="UP001497535"/>
    </source>
</evidence>